<feature type="binding site" evidence="5">
    <location>
        <position position="153"/>
    </location>
    <ligand>
        <name>a divalent metal cation</name>
        <dbReference type="ChEBI" id="CHEBI:60240"/>
        <label>2</label>
        <note>catalytic</note>
    </ligand>
</feature>
<dbReference type="CDD" id="cd01086">
    <property type="entry name" value="MetAP1"/>
    <property type="match status" value="1"/>
</dbReference>
<dbReference type="InterPro" id="IPR001714">
    <property type="entry name" value="Pept_M24_MAP"/>
</dbReference>
<dbReference type="PRINTS" id="PR00599">
    <property type="entry name" value="MAPEPTIDASE"/>
</dbReference>
<evidence type="ECO:0000256" key="3">
    <source>
        <dbReference type="ARBA" id="ARBA00022723"/>
    </source>
</evidence>
<proteinExistence type="inferred from homology"/>
<feature type="binding site" evidence="5">
    <location>
        <position position="217"/>
    </location>
    <ligand>
        <name>a divalent metal cation</name>
        <dbReference type="ChEBI" id="CHEBI:60240"/>
        <label>2</label>
        <note>catalytic</note>
    </ligand>
</feature>
<dbReference type="Proteomes" id="UP000092460">
    <property type="component" value="Unassembled WGS sequence"/>
</dbReference>
<dbReference type="STRING" id="67801.A0A1B0C5S3"/>
<protein>
    <recommendedName>
        <fullName evidence="6">Peptidase M24 domain-containing protein</fullName>
    </recommendedName>
</protein>
<accession>A0A1B0C5S3</accession>
<dbReference type="PROSITE" id="PS00680">
    <property type="entry name" value="MAP_1"/>
    <property type="match status" value="1"/>
</dbReference>
<feature type="binding site" evidence="5">
    <location>
        <position position="101"/>
    </location>
    <ligand>
        <name>a divalent metal cation</name>
        <dbReference type="ChEBI" id="CHEBI:60240"/>
        <label>1</label>
    </ligand>
</feature>
<reference evidence="7" key="2">
    <citation type="submission" date="2020-05" db="UniProtKB">
        <authorList>
            <consortium name="EnsemblMetazoa"/>
        </authorList>
    </citation>
    <scope>IDENTIFICATION</scope>
    <source>
        <strain evidence="7">IAEA</strain>
    </source>
</reference>
<dbReference type="EMBL" id="JXJN01026217">
    <property type="status" value="NOT_ANNOTATED_CDS"/>
    <property type="molecule type" value="Genomic_DNA"/>
</dbReference>
<sequence length="242" mass="26977">MDVNMFIDIKSSYDIFKIQQSCTVAANTLKKISKHIEAGISTEELDLICHKYIISNRNSFPAALGYCGFPKSVCISINDVVCHGIPSKETKLKSGDILNIDIAIIKDGYYGDTSKMFYVGKTSISGLNLCKTAKKSLYLAIEIVRPVREYCGHGIGKNFHESPQILHYDAYDQEIILKPGMVFTIEPMINAGSRHVYTMPDGWTVKTKDGKLSAQYEHTVLVTQKGSKVMTMSSYENVKNIV</sequence>
<comment type="cofactor">
    <cofactor evidence="5">
        <name>Co(2+)</name>
        <dbReference type="ChEBI" id="CHEBI:48828"/>
    </cofactor>
    <cofactor evidence="5">
        <name>Zn(2+)</name>
        <dbReference type="ChEBI" id="CHEBI:29105"/>
    </cofactor>
    <cofactor evidence="5">
        <name>Mn(2+)</name>
        <dbReference type="ChEBI" id="CHEBI:29035"/>
    </cofactor>
    <cofactor evidence="5">
        <name>Fe(2+)</name>
        <dbReference type="ChEBI" id="CHEBI:29033"/>
    </cofactor>
    <text evidence="5">Binds 2 divalent metal cations per subunit. Has a high-affinity and a low affinity metal-binding site. The true nature of the physiological cofactor is under debate. The enzyme is active with cobalt, zinc, manganese or divalent iron ions. Most likely, methionine aminopeptidases function as mononuclear Fe(2+)-metalloproteases under physiological conditions, and the catalytically relevant metal-binding site has been assigned to the histidine-containing high-affinity site.</text>
</comment>
<dbReference type="GO" id="GO:0046872">
    <property type="term" value="F:metal ion binding"/>
    <property type="evidence" value="ECO:0007669"/>
    <property type="project" value="UniProtKB-UniRule"/>
</dbReference>
<evidence type="ECO:0000256" key="5">
    <source>
        <dbReference type="HAMAP-Rule" id="MF_03174"/>
    </source>
</evidence>
<dbReference type="GO" id="GO:0070006">
    <property type="term" value="F:metalloaminopeptidase activity"/>
    <property type="evidence" value="ECO:0007669"/>
    <property type="project" value="UniProtKB-UniRule"/>
</dbReference>
<dbReference type="HAMAP" id="MF_01974">
    <property type="entry name" value="MetAP_1"/>
    <property type="match status" value="1"/>
</dbReference>
<evidence type="ECO:0000256" key="4">
    <source>
        <dbReference type="ARBA" id="ARBA00022801"/>
    </source>
</evidence>
<feature type="domain" description="Peptidase M24" evidence="6">
    <location>
        <begin position="147"/>
        <end position="224"/>
    </location>
</feature>
<keyword evidence="2 5" id="KW-0645">Protease</keyword>
<dbReference type="PANTHER" id="PTHR43330:SF27">
    <property type="entry name" value="METHIONINE AMINOPEPTIDASE"/>
    <property type="match status" value="1"/>
</dbReference>
<dbReference type="AlphaFoldDB" id="A0A1B0C5S3"/>
<feature type="binding site" evidence="5">
    <location>
        <position position="83"/>
    </location>
    <ligand>
        <name>substrate</name>
    </ligand>
</feature>
<comment type="catalytic activity">
    <reaction evidence="5">
        <text>Release of N-terminal amino acids, preferentially methionine, from peptides and arylamides.</text>
        <dbReference type="EC" id="3.4.11.18"/>
    </reaction>
</comment>
<evidence type="ECO:0000259" key="6">
    <source>
        <dbReference type="Pfam" id="PF00557"/>
    </source>
</evidence>
<dbReference type="Gene3D" id="3.90.230.10">
    <property type="entry name" value="Creatinase/methionine aminopeptidase superfamily"/>
    <property type="match status" value="2"/>
</dbReference>
<dbReference type="PANTHER" id="PTHR43330">
    <property type="entry name" value="METHIONINE AMINOPEPTIDASE"/>
    <property type="match status" value="1"/>
</dbReference>
<dbReference type="VEuPathDB" id="VectorBase:GPPI049911"/>
<dbReference type="GO" id="GO:0004239">
    <property type="term" value="F:initiator methionyl aminopeptidase activity"/>
    <property type="evidence" value="ECO:0007669"/>
    <property type="project" value="UniProtKB-UniRule"/>
</dbReference>
<dbReference type="InterPro" id="IPR002467">
    <property type="entry name" value="Pept_M24A_MAP1"/>
</dbReference>
<dbReference type="GO" id="GO:0005829">
    <property type="term" value="C:cytosol"/>
    <property type="evidence" value="ECO:0007669"/>
    <property type="project" value="TreeGrafter"/>
</dbReference>
<keyword evidence="4 5" id="KW-0378">Hydrolase</keyword>
<organism evidence="7 8">
    <name type="scientific">Glossina palpalis gambiensis</name>
    <dbReference type="NCBI Taxonomy" id="67801"/>
    <lineage>
        <taxon>Eukaryota</taxon>
        <taxon>Metazoa</taxon>
        <taxon>Ecdysozoa</taxon>
        <taxon>Arthropoda</taxon>
        <taxon>Hexapoda</taxon>
        <taxon>Insecta</taxon>
        <taxon>Pterygota</taxon>
        <taxon>Neoptera</taxon>
        <taxon>Endopterygota</taxon>
        <taxon>Diptera</taxon>
        <taxon>Brachycera</taxon>
        <taxon>Muscomorpha</taxon>
        <taxon>Hippoboscoidea</taxon>
        <taxon>Glossinidae</taxon>
        <taxon>Glossina</taxon>
    </lineage>
</organism>
<feature type="domain" description="Peptidase M24" evidence="6">
    <location>
        <begin position="17"/>
        <end position="146"/>
    </location>
</feature>
<feature type="binding site" evidence="5">
    <location>
        <position position="112"/>
    </location>
    <ligand>
        <name>a divalent metal cation</name>
        <dbReference type="ChEBI" id="CHEBI:60240"/>
        <label>1</label>
    </ligand>
</feature>
<dbReference type="SUPFAM" id="SSF55920">
    <property type="entry name" value="Creatinase/aminopeptidase"/>
    <property type="match status" value="1"/>
</dbReference>
<comment type="similarity">
    <text evidence="5">Belongs to the peptidase M24A family. Methionine aminopeptidase type 1 subfamily.</text>
</comment>
<feature type="binding site" evidence="5">
    <location>
        <position position="160"/>
    </location>
    <ligand>
        <name>substrate</name>
    </ligand>
</feature>
<feature type="binding site" evidence="5">
    <location>
        <position position="186"/>
    </location>
    <ligand>
        <name>a divalent metal cation</name>
        <dbReference type="ChEBI" id="CHEBI:60240"/>
        <label>2</label>
        <note>catalytic</note>
    </ligand>
</feature>
<keyword evidence="1 5" id="KW-0031">Aminopeptidase</keyword>
<feature type="binding site" evidence="5">
    <location>
        <position position="112"/>
    </location>
    <ligand>
        <name>a divalent metal cation</name>
        <dbReference type="ChEBI" id="CHEBI:60240"/>
        <label>2</label>
        <note>catalytic</note>
    </ligand>
</feature>
<dbReference type="GO" id="GO:0006508">
    <property type="term" value="P:proteolysis"/>
    <property type="evidence" value="ECO:0007669"/>
    <property type="project" value="UniProtKB-KW"/>
</dbReference>
<evidence type="ECO:0000313" key="8">
    <source>
        <dbReference type="Proteomes" id="UP000092460"/>
    </source>
</evidence>
<dbReference type="InterPro" id="IPR000994">
    <property type="entry name" value="Pept_M24"/>
</dbReference>
<dbReference type="EnsemblMetazoa" id="GPPI049911-RA">
    <property type="protein sequence ID" value="GPPI049911-PA"/>
    <property type="gene ID" value="GPPI049911"/>
</dbReference>
<keyword evidence="8" id="KW-1185">Reference proteome</keyword>
<dbReference type="Pfam" id="PF00557">
    <property type="entry name" value="Peptidase_M24"/>
    <property type="match status" value="2"/>
</dbReference>
<evidence type="ECO:0000313" key="7">
    <source>
        <dbReference type="EnsemblMetazoa" id="GPPI049911-PA"/>
    </source>
</evidence>
<evidence type="ECO:0000256" key="2">
    <source>
        <dbReference type="ARBA" id="ARBA00022670"/>
    </source>
</evidence>
<dbReference type="InterPro" id="IPR036005">
    <property type="entry name" value="Creatinase/aminopeptidase-like"/>
</dbReference>
<keyword evidence="3 5" id="KW-0479">Metal-binding</keyword>
<feature type="binding site" evidence="5">
    <location>
        <position position="217"/>
    </location>
    <ligand>
        <name>a divalent metal cation</name>
        <dbReference type="ChEBI" id="CHEBI:60240"/>
        <label>1</label>
    </ligand>
</feature>
<evidence type="ECO:0000256" key="1">
    <source>
        <dbReference type="ARBA" id="ARBA00022438"/>
    </source>
</evidence>
<reference evidence="8" key="1">
    <citation type="submission" date="2015-01" db="EMBL/GenBank/DDBJ databases">
        <authorList>
            <person name="Aksoy S."/>
            <person name="Warren W."/>
            <person name="Wilson R.K."/>
        </authorList>
    </citation>
    <scope>NUCLEOTIDE SEQUENCE [LARGE SCALE GENOMIC DNA]</scope>
    <source>
        <strain evidence="8">IAEA</strain>
    </source>
</reference>
<name>A0A1B0C5S3_9MUSC</name>